<protein>
    <recommendedName>
        <fullName evidence="7">POU domain protein</fullName>
    </recommendedName>
</protein>
<comment type="subcellular location">
    <subcellularLocation>
        <location evidence="1 5 6">Nucleus</location>
    </subcellularLocation>
</comment>
<keyword evidence="7" id="KW-0804">Transcription</keyword>
<dbReference type="InterPro" id="IPR000327">
    <property type="entry name" value="POU_dom"/>
</dbReference>
<evidence type="ECO:0000256" key="1">
    <source>
        <dbReference type="ARBA" id="ARBA00004123"/>
    </source>
</evidence>
<dbReference type="PANTHER" id="PTHR11636:SF137">
    <property type="entry name" value="HOMEOBOX PROTEIN CEH-18"/>
    <property type="match status" value="1"/>
</dbReference>
<dbReference type="PANTHER" id="PTHR11636">
    <property type="entry name" value="POU DOMAIN"/>
    <property type="match status" value="1"/>
</dbReference>
<dbReference type="Proteomes" id="UP000887566">
    <property type="component" value="Unplaced"/>
</dbReference>
<dbReference type="InterPro" id="IPR013847">
    <property type="entry name" value="POU"/>
</dbReference>
<dbReference type="InterPro" id="IPR009057">
    <property type="entry name" value="Homeodomain-like_sf"/>
</dbReference>
<proteinExistence type="inferred from homology"/>
<dbReference type="Gene3D" id="1.10.260.40">
    <property type="entry name" value="lambda repressor-like DNA-binding domains"/>
    <property type="match status" value="1"/>
</dbReference>
<keyword evidence="2 5" id="KW-0238">DNA-binding</keyword>
<dbReference type="SMART" id="SM00389">
    <property type="entry name" value="HOX"/>
    <property type="match status" value="1"/>
</dbReference>
<dbReference type="FunFam" id="1.10.260.40:FF:000001">
    <property type="entry name" value="POU domain protein"/>
    <property type="match status" value="1"/>
</dbReference>
<dbReference type="SUPFAM" id="SSF47413">
    <property type="entry name" value="lambda repressor-like DNA-binding domains"/>
    <property type="match status" value="1"/>
</dbReference>
<keyword evidence="11" id="KW-1185">Reference proteome</keyword>
<dbReference type="GO" id="GO:0005634">
    <property type="term" value="C:nucleus"/>
    <property type="evidence" value="ECO:0007669"/>
    <property type="project" value="UniProtKB-SubCell"/>
</dbReference>
<keyword evidence="3 5" id="KW-0371">Homeobox</keyword>
<name>A0A914W5S1_9BILA</name>
<dbReference type="CDD" id="cd00086">
    <property type="entry name" value="homeodomain"/>
    <property type="match status" value="1"/>
</dbReference>
<evidence type="ECO:0000259" key="10">
    <source>
        <dbReference type="PROSITE" id="PS51179"/>
    </source>
</evidence>
<dbReference type="WBParaSite" id="PSAMB.scaffold3113size19629.g20336.t1">
    <property type="protein sequence ID" value="PSAMB.scaffold3113size19629.g20336.t1"/>
    <property type="gene ID" value="PSAMB.scaffold3113size19629.g20336"/>
</dbReference>
<evidence type="ECO:0000256" key="2">
    <source>
        <dbReference type="ARBA" id="ARBA00023125"/>
    </source>
</evidence>
<dbReference type="Pfam" id="PF00157">
    <property type="entry name" value="Pou"/>
    <property type="match status" value="1"/>
</dbReference>
<feature type="domain" description="Homeobox" evidence="9">
    <location>
        <begin position="179"/>
        <end position="239"/>
    </location>
</feature>
<dbReference type="InterPro" id="IPR050255">
    <property type="entry name" value="POU_domain_TF"/>
</dbReference>
<dbReference type="Pfam" id="PF00046">
    <property type="entry name" value="Homeodomain"/>
    <property type="match status" value="1"/>
</dbReference>
<dbReference type="PROSITE" id="PS51179">
    <property type="entry name" value="POU_3"/>
    <property type="match status" value="1"/>
</dbReference>
<dbReference type="GO" id="GO:0030154">
    <property type="term" value="P:cell differentiation"/>
    <property type="evidence" value="ECO:0007669"/>
    <property type="project" value="UniProtKB-ARBA"/>
</dbReference>
<feature type="domain" description="POU-specific" evidence="10">
    <location>
        <begin position="75"/>
        <end position="149"/>
    </location>
</feature>
<feature type="DNA-binding region" description="Homeobox" evidence="5">
    <location>
        <begin position="181"/>
        <end position="240"/>
    </location>
</feature>
<dbReference type="GO" id="GO:0000978">
    <property type="term" value="F:RNA polymerase II cis-regulatory region sequence-specific DNA binding"/>
    <property type="evidence" value="ECO:0007669"/>
    <property type="project" value="TreeGrafter"/>
</dbReference>
<evidence type="ECO:0000256" key="6">
    <source>
        <dbReference type="RuleBase" id="RU000682"/>
    </source>
</evidence>
<evidence type="ECO:0000256" key="8">
    <source>
        <dbReference type="SAM" id="MobiDB-lite"/>
    </source>
</evidence>
<organism evidence="11 12">
    <name type="scientific">Plectus sambesii</name>
    <dbReference type="NCBI Taxonomy" id="2011161"/>
    <lineage>
        <taxon>Eukaryota</taxon>
        <taxon>Metazoa</taxon>
        <taxon>Ecdysozoa</taxon>
        <taxon>Nematoda</taxon>
        <taxon>Chromadorea</taxon>
        <taxon>Plectida</taxon>
        <taxon>Plectina</taxon>
        <taxon>Plectoidea</taxon>
        <taxon>Plectidae</taxon>
        <taxon>Plectus</taxon>
    </lineage>
</organism>
<comment type="similarity">
    <text evidence="7">Belongs to the POU transcription factor family.</text>
</comment>
<dbReference type="PRINTS" id="PR00028">
    <property type="entry name" value="POUDOMAIN"/>
</dbReference>
<dbReference type="GO" id="GO:0000981">
    <property type="term" value="F:DNA-binding transcription factor activity, RNA polymerase II-specific"/>
    <property type="evidence" value="ECO:0007669"/>
    <property type="project" value="TreeGrafter"/>
</dbReference>
<dbReference type="PROSITE" id="PS50071">
    <property type="entry name" value="HOMEOBOX_2"/>
    <property type="match status" value="1"/>
</dbReference>
<sequence length="309" mass="34832">MASSSRKRQLPLIVDLDDVNLDAAININPQTTFTRTDTEEMASSSNRQRPLVVGLNHDSDEDGLYLGMNDNEDNDEATDLEELEEFARVFKQKRIKIGFTQGDVGLAVGRLHGADFSQTTISRFEALNLSFKNMCKLKPLLEQWLHQTEDAISKGTYIPPDFSQYGYGLSQSKETAALARKRRKRTHLDARQRNALVSYYQMNPRPDNNEIARLGDKLNLDKEVVRVWFCNRRQKERKEEGTHPTPNSPARNLGLMLFTSDSRHHRTPIPAYANVQVGSIAELDVENDGSPLTPQSAAPCEENENDGGD</sequence>
<evidence type="ECO:0000256" key="4">
    <source>
        <dbReference type="ARBA" id="ARBA00023242"/>
    </source>
</evidence>
<keyword evidence="4 5" id="KW-0539">Nucleus</keyword>
<dbReference type="SMART" id="SM00352">
    <property type="entry name" value="POU"/>
    <property type="match status" value="1"/>
</dbReference>
<dbReference type="PROSITE" id="PS00465">
    <property type="entry name" value="POU_2"/>
    <property type="match status" value="1"/>
</dbReference>
<evidence type="ECO:0000313" key="11">
    <source>
        <dbReference type="Proteomes" id="UP000887566"/>
    </source>
</evidence>
<dbReference type="InterPro" id="IPR010982">
    <property type="entry name" value="Lambda_DNA-bd_dom_sf"/>
</dbReference>
<evidence type="ECO:0000256" key="3">
    <source>
        <dbReference type="ARBA" id="ARBA00023155"/>
    </source>
</evidence>
<evidence type="ECO:0000256" key="5">
    <source>
        <dbReference type="PROSITE-ProRule" id="PRU00108"/>
    </source>
</evidence>
<accession>A0A914W5S1</accession>
<dbReference type="AlphaFoldDB" id="A0A914W5S1"/>
<evidence type="ECO:0000313" key="12">
    <source>
        <dbReference type="WBParaSite" id="PSAMB.scaffold3113size19629.g20336.t1"/>
    </source>
</evidence>
<reference evidence="12" key="1">
    <citation type="submission" date="2022-11" db="UniProtKB">
        <authorList>
            <consortium name="WormBaseParasite"/>
        </authorList>
    </citation>
    <scope>IDENTIFICATION</scope>
</reference>
<feature type="region of interest" description="Disordered" evidence="8">
    <location>
        <begin position="283"/>
        <end position="309"/>
    </location>
</feature>
<dbReference type="InterPro" id="IPR001356">
    <property type="entry name" value="HD"/>
</dbReference>
<dbReference type="Gene3D" id="1.10.10.60">
    <property type="entry name" value="Homeodomain-like"/>
    <property type="match status" value="1"/>
</dbReference>
<dbReference type="SUPFAM" id="SSF46689">
    <property type="entry name" value="Homeodomain-like"/>
    <property type="match status" value="1"/>
</dbReference>
<evidence type="ECO:0000256" key="7">
    <source>
        <dbReference type="RuleBase" id="RU361194"/>
    </source>
</evidence>
<evidence type="ECO:0000259" key="9">
    <source>
        <dbReference type="PROSITE" id="PS50071"/>
    </source>
</evidence>